<dbReference type="EMBL" id="CP025781">
    <property type="protein sequence ID" value="QBC43901.1"/>
    <property type="molecule type" value="Genomic_DNA"/>
</dbReference>
<name>A0A7G3G9C9_9NEIS</name>
<keyword evidence="2" id="KW-1185">Reference proteome</keyword>
<gene>
    <name evidence="1" type="ORF">C1H71_10305</name>
</gene>
<evidence type="ECO:0000313" key="1">
    <source>
        <dbReference type="EMBL" id="QBC43901.1"/>
    </source>
</evidence>
<reference evidence="1 2" key="1">
    <citation type="submission" date="2018-01" db="EMBL/GenBank/DDBJ databases">
        <title>Genome sequence of Iodobacter sp. strain PCH194 isolated from Indian Trans-Himalaya.</title>
        <authorList>
            <person name="Kumar V."/>
            <person name="Thakur V."/>
            <person name="Kumar S."/>
            <person name="Singh D."/>
        </authorList>
    </citation>
    <scope>NUCLEOTIDE SEQUENCE [LARGE SCALE GENOMIC DNA]</scope>
    <source>
        <strain evidence="1 2">PCH194</strain>
    </source>
</reference>
<evidence type="ECO:0000313" key="2">
    <source>
        <dbReference type="Proteomes" id="UP000515917"/>
    </source>
</evidence>
<dbReference type="KEGG" id="ifl:C1H71_10305"/>
<organism evidence="1 2">
    <name type="scientific">Iodobacter fluviatilis</name>
    <dbReference type="NCBI Taxonomy" id="537"/>
    <lineage>
        <taxon>Bacteria</taxon>
        <taxon>Pseudomonadati</taxon>
        <taxon>Pseudomonadota</taxon>
        <taxon>Betaproteobacteria</taxon>
        <taxon>Neisseriales</taxon>
        <taxon>Chitinibacteraceae</taxon>
        <taxon>Iodobacter</taxon>
    </lineage>
</organism>
<dbReference type="Proteomes" id="UP000515917">
    <property type="component" value="Chromosome"/>
</dbReference>
<sequence length="65" mass="7165">MFLYTAFAVKAAPTKNMMDGGEITSRWTDQTKPLSPSAFIGDPAAQQDSRQRHAGMTMFRSGKLI</sequence>
<accession>A0A7G3G9C9</accession>
<protein>
    <submittedName>
        <fullName evidence="1">Uncharacterized protein</fullName>
    </submittedName>
</protein>
<proteinExistence type="predicted"/>
<dbReference type="AlphaFoldDB" id="A0A7G3G9C9"/>